<organism evidence="2 3">
    <name type="scientific">Pseudonocardia endophytica</name>
    <dbReference type="NCBI Taxonomy" id="401976"/>
    <lineage>
        <taxon>Bacteria</taxon>
        <taxon>Bacillati</taxon>
        <taxon>Actinomycetota</taxon>
        <taxon>Actinomycetes</taxon>
        <taxon>Pseudonocardiales</taxon>
        <taxon>Pseudonocardiaceae</taxon>
        <taxon>Pseudonocardia</taxon>
    </lineage>
</organism>
<dbReference type="RefSeq" id="WP_132421341.1">
    <property type="nucleotide sequence ID" value="NZ_SMFZ01000001.1"/>
</dbReference>
<name>A0A4R1HS17_PSEEN</name>
<keyword evidence="1" id="KW-1133">Transmembrane helix</keyword>
<keyword evidence="1" id="KW-0472">Membrane</keyword>
<gene>
    <name evidence="2" type="ORF">EV378_0764</name>
</gene>
<sequence>MLPALFPAVLTALAAIAGVVIGRFWETRSEIGRHKRDRRVAAYENVCGHYFEIRERIRKLSTTVPSSVESYSARTEVLEMGAKWNKAVATVWLHSTADVCRSLGELDHRLTESVHRALDRRYSWDEWRVERQFAEEGLEAFLEAVRVELRRPPVPVRLRTFSVEDLESRIRDEQARR</sequence>
<dbReference type="OrthoDB" id="4559513at2"/>
<dbReference type="EMBL" id="SMFZ01000001">
    <property type="protein sequence ID" value="TCK24968.1"/>
    <property type="molecule type" value="Genomic_DNA"/>
</dbReference>
<comment type="caution">
    <text evidence="2">The sequence shown here is derived from an EMBL/GenBank/DDBJ whole genome shotgun (WGS) entry which is preliminary data.</text>
</comment>
<evidence type="ECO:0000313" key="3">
    <source>
        <dbReference type="Proteomes" id="UP000295560"/>
    </source>
</evidence>
<accession>A0A4R1HS17</accession>
<protein>
    <submittedName>
        <fullName evidence="2">Uncharacterized protein</fullName>
    </submittedName>
</protein>
<evidence type="ECO:0000313" key="2">
    <source>
        <dbReference type="EMBL" id="TCK24968.1"/>
    </source>
</evidence>
<proteinExistence type="predicted"/>
<feature type="transmembrane region" description="Helical" evidence="1">
    <location>
        <begin position="6"/>
        <end position="25"/>
    </location>
</feature>
<dbReference type="AlphaFoldDB" id="A0A4R1HS17"/>
<keyword evidence="1" id="KW-0812">Transmembrane</keyword>
<dbReference type="Proteomes" id="UP000295560">
    <property type="component" value="Unassembled WGS sequence"/>
</dbReference>
<reference evidence="2 3" key="1">
    <citation type="submission" date="2019-03" db="EMBL/GenBank/DDBJ databases">
        <title>Sequencing the genomes of 1000 actinobacteria strains.</title>
        <authorList>
            <person name="Klenk H.-P."/>
        </authorList>
    </citation>
    <scope>NUCLEOTIDE SEQUENCE [LARGE SCALE GENOMIC DNA]</scope>
    <source>
        <strain evidence="2 3">DSM 44969</strain>
    </source>
</reference>
<evidence type="ECO:0000256" key="1">
    <source>
        <dbReference type="SAM" id="Phobius"/>
    </source>
</evidence>
<keyword evidence="3" id="KW-1185">Reference proteome</keyword>